<protein>
    <submittedName>
        <fullName evidence="1">Uncharacterized protein</fullName>
    </submittedName>
</protein>
<reference evidence="1 2" key="1">
    <citation type="submission" date="2024-02" db="EMBL/GenBank/DDBJ databases">
        <title>de novo genome assembly of Solanum bulbocastanum strain 11H21.</title>
        <authorList>
            <person name="Hosaka A.J."/>
        </authorList>
    </citation>
    <scope>NUCLEOTIDE SEQUENCE [LARGE SCALE GENOMIC DNA]</scope>
    <source>
        <tissue evidence="1">Young leaves</tissue>
    </source>
</reference>
<evidence type="ECO:0000313" key="2">
    <source>
        <dbReference type="Proteomes" id="UP001371456"/>
    </source>
</evidence>
<comment type="caution">
    <text evidence="1">The sequence shown here is derived from an EMBL/GenBank/DDBJ whole genome shotgun (WGS) entry which is preliminary data.</text>
</comment>
<dbReference type="AlphaFoldDB" id="A0AAN8UEA8"/>
<sequence length="144" mass="15632">MSASLCEEHSNSKHSYSYFETNLTRKSSSSSTEMTAASTPLGIYASFAALIEPTDYLNQKALEGLTASEIIIRATKKDIDSSDNTTITTTTALQKPNSLNQKALDELRASEIIMCATKKDTDSIDDTIITTTTALQKPNSCHSQ</sequence>
<name>A0AAN8UEA8_SOLBU</name>
<keyword evidence="2" id="KW-1185">Reference proteome</keyword>
<proteinExistence type="predicted"/>
<dbReference type="EMBL" id="JBANQN010000001">
    <property type="protein sequence ID" value="KAK6805085.1"/>
    <property type="molecule type" value="Genomic_DNA"/>
</dbReference>
<gene>
    <name evidence="1" type="ORF">RDI58_002869</name>
</gene>
<dbReference type="Proteomes" id="UP001371456">
    <property type="component" value="Unassembled WGS sequence"/>
</dbReference>
<accession>A0AAN8UEA8</accession>
<evidence type="ECO:0000313" key="1">
    <source>
        <dbReference type="EMBL" id="KAK6805085.1"/>
    </source>
</evidence>
<organism evidence="1 2">
    <name type="scientific">Solanum bulbocastanum</name>
    <name type="common">Wild potato</name>
    <dbReference type="NCBI Taxonomy" id="147425"/>
    <lineage>
        <taxon>Eukaryota</taxon>
        <taxon>Viridiplantae</taxon>
        <taxon>Streptophyta</taxon>
        <taxon>Embryophyta</taxon>
        <taxon>Tracheophyta</taxon>
        <taxon>Spermatophyta</taxon>
        <taxon>Magnoliopsida</taxon>
        <taxon>eudicotyledons</taxon>
        <taxon>Gunneridae</taxon>
        <taxon>Pentapetalae</taxon>
        <taxon>asterids</taxon>
        <taxon>lamiids</taxon>
        <taxon>Solanales</taxon>
        <taxon>Solanaceae</taxon>
        <taxon>Solanoideae</taxon>
        <taxon>Solaneae</taxon>
        <taxon>Solanum</taxon>
    </lineage>
</organism>